<dbReference type="GO" id="GO:0006396">
    <property type="term" value="P:RNA processing"/>
    <property type="evidence" value="ECO:0007669"/>
    <property type="project" value="InterPro"/>
</dbReference>
<reference evidence="4 5" key="1">
    <citation type="journal article" date="2013" name="Int. J. Syst. Evol. Microbiol.">
        <title>Ilumatobacter nonamiense sp. nov. and Ilumatobacter coccineum sp. nov., isolated from seashore sand.</title>
        <authorList>
            <person name="Matsumoto A."/>
            <person name="Kasai H."/>
            <person name="Matsuo Y."/>
            <person name="Shizuri Y."/>
            <person name="Ichikawa N."/>
            <person name="Fujita N."/>
            <person name="Omura S."/>
            <person name="Takahashi Y."/>
        </authorList>
    </citation>
    <scope>NUCLEOTIDE SEQUENCE [LARGE SCALE GENOMIC DNA]</scope>
    <source>
        <strain evidence="5">NBRC 103263 / KCTC 29153 / YM16-304</strain>
    </source>
</reference>
<dbReference type="SUPFAM" id="SSF75217">
    <property type="entry name" value="alpha/beta knot"/>
    <property type="match status" value="1"/>
</dbReference>
<keyword evidence="1 4" id="KW-0489">Methyltransferase</keyword>
<dbReference type="OrthoDB" id="3190829at2"/>
<dbReference type="CDD" id="cd18095">
    <property type="entry name" value="SpoU-like_rRNA-MTase"/>
    <property type="match status" value="1"/>
</dbReference>
<dbReference type="Gene3D" id="3.40.1280.10">
    <property type="match status" value="1"/>
</dbReference>
<dbReference type="InterPro" id="IPR029064">
    <property type="entry name" value="Ribosomal_eL30-like_sf"/>
</dbReference>
<evidence type="ECO:0000259" key="3">
    <source>
        <dbReference type="Pfam" id="PF00588"/>
    </source>
</evidence>
<dbReference type="PANTHER" id="PTHR43191:SF12">
    <property type="entry name" value="RRNA METHYLASE"/>
    <property type="match status" value="1"/>
</dbReference>
<dbReference type="InterPro" id="IPR029028">
    <property type="entry name" value="Alpha/beta_knot_MTases"/>
</dbReference>
<protein>
    <submittedName>
        <fullName evidence="4">Putative RNA methyltransferase</fullName>
        <ecNumber evidence="4">2.1.1.-</ecNumber>
    </submittedName>
</protein>
<dbReference type="InterPro" id="IPR051259">
    <property type="entry name" value="rRNA_Methyltransferase"/>
</dbReference>
<dbReference type="Proteomes" id="UP000011863">
    <property type="component" value="Chromosome"/>
</dbReference>
<proteinExistence type="predicted"/>
<dbReference type="EC" id="2.1.1.-" evidence="4"/>
<evidence type="ECO:0000313" key="5">
    <source>
        <dbReference type="Proteomes" id="UP000011863"/>
    </source>
</evidence>
<dbReference type="GO" id="GO:0032259">
    <property type="term" value="P:methylation"/>
    <property type="evidence" value="ECO:0007669"/>
    <property type="project" value="UniProtKB-KW"/>
</dbReference>
<gene>
    <name evidence="4" type="ORF">YM304_40120</name>
</gene>
<evidence type="ECO:0000256" key="1">
    <source>
        <dbReference type="ARBA" id="ARBA00022603"/>
    </source>
</evidence>
<dbReference type="SUPFAM" id="SSF55315">
    <property type="entry name" value="L30e-like"/>
    <property type="match status" value="1"/>
</dbReference>
<evidence type="ECO:0000256" key="2">
    <source>
        <dbReference type="ARBA" id="ARBA00022679"/>
    </source>
</evidence>
<dbReference type="PANTHER" id="PTHR43191">
    <property type="entry name" value="RRNA METHYLTRANSFERASE 3"/>
    <property type="match status" value="1"/>
</dbReference>
<keyword evidence="2 4" id="KW-0808">Transferase</keyword>
<dbReference type="InterPro" id="IPR029026">
    <property type="entry name" value="tRNA_m1G_MTases_N"/>
</dbReference>
<keyword evidence="5" id="KW-1185">Reference proteome</keyword>
<name>A0A6C7EK46_ILUCY</name>
<dbReference type="GO" id="GO:0003723">
    <property type="term" value="F:RNA binding"/>
    <property type="evidence" value="ECO:0007669"/>
    <property type="project" value="InterPro"/>
</dbReference>
<sequence>MTTAPVDGVTEIVDPADPRVDDYRELNSIAVRAEMEGDEFFMGEGYVPIDRMLDSGHRMRSVLLHPKRLKRFLPTMERPEMAGVPVYVAEQEVIAEIVGFNMYRCCLASAYRAPMPTVRELAESCRRIVVLEALNDDQNVGAIARAARAFEIDGIVISPTCNDPYQRRTVRVSMGEILHMPVARAAPEDWPAAIETLHESGFETWAMTPADDAVDLWDLEVPDKVAIVLGAEGHGLEAATMRATTHRVRIPISPVVDSLNVGHAAAVTFAAVGRPRGVRTTA</sequence>
<dbReference type="InterPro" id="IPR001537">
    <property type="entry name" value="SpoU_MeTrfase"/>
</dbReference>
<dbReference type="EMBL" id="AP012057">
    <property type="protein sequence ID" value="BAN04326.1"/>
    <property type="molecule type" value="Genomic_DNA"/>
</dbReference>
<evidence type="ECO:0000313" key="4">
    <source>
        <dbReference type="EMBL" id="BAN04326.1"/>
    </source>
</evidence>
<feature type="domain" description="tRNA/rRNA methyltransferase SpoU type" evidence="3">
    <location>
        <begin position="128"/>
        <end position="268"/>
    </location>
</feature>
<dbReference type="GO" id="GO:0008173">
    <property type="term" value="F:RNA methyltransferase activity"/>
    <property type="evidence" value="ECO:0007669"/>
    <property type="project" value="InterPro"/>
</dbReference>
<dbReference type="Pfam" id="PF00588">
    <property type="entry name" value="SpoU_methylase"/>
    <property type="match status" value="1"/>
</dbReference>
<dbReference type="KEGG" id="aym:YM304_40120"/>
<dbReference type="AlphaFoldDB" id="A0A6C7EK46"/>
<organism evidence="4 5">
    <name type="scientific">Ilumatobacter coccineus (strain NBRC 103263 / KCTC 29153 / YM16-304)</name>
    <dbReference type="NCBI Taxonomy" id="1313172"/>
    <lineage>
        <taxon>Bacteria</taxon>
        <taxon>Bacillati</taxon>
        <taxon>Actinomycetota</taxon>
        <taxon>Acidimicrobiia</taxon>
        <taxon>Acidimicrobiales</taxon>
        <taxon>Ilumatobacteraceae</taxon>
        <taxon>Ilumatobacter</taxon>
    </lineage>
</organism>
<dbReference type="RefSeq" id="WP_015443573.1">
    <property type="nucleotide sequence ID" value="NC_020520.1"/>
</dbReference>
<accession>A0A6C7EK46</accession>